<dbReference type="PANTHER" id="PTHR30483">
    <property type="entry name" value="LEUCINE-SPECIFIC-BINDING PROTEIN"/>
    <property type="match status" value="1"/>
</dbReference>
<dbReference type="PRINTS" id="PR00337">
    <property type="entry name" value="LEUILEVALBP"/>
</dbReference>
<dbReference type="Gene3D" id="3.40.50.2300">
    <property type="match status" value="2"/>
</dbReference>
<keyword evidence="4" id="KW-0029">Amino-acid transport</keyword>
<reference evidence="7 8" key="1">
    <citation type="submission" date="2021-02" db="EMBL/GenBank/DDBJ databases">
        <authorList>
            <person name="Vanwijnsberghe S."/>
        </authorList>
    </citation>
    <scope>NUCLEOTIDE SEQUENCE [LARGE SCALE GENOMIC DNA]</scope>
    <source>
        <strain evidence="7 8">R-69776</strain>
    </source>
</reference>
<keyword evidence="3 5" id="KW-0732">Signal</keyword>
<feature type="chain" id="PRO_5047362741" evidence="5">
    <location>
        <begin position="22"/>
        <end position="379"/>
    </location>
</feature>
<sequence>MRLMSVLLATGLAIVVSPTFAADPVRIGVTTILSGPNADRGQSEQYGVELALQRINASGGVLGRPVEAFYADNAADPATGIAAAKRLIGQQHVSVLLGALATPVTRAVMPVANAAKVPFVIDISAGQEFVDAAGSGGYDYVFKTSPSDGDVATAMMQWLKARNVKRIVILADDNDFNRANAVAMEKAATAAHIETLASETVAKGTTDLVPSIERLKALQPDRIVTLLGASSAAFFRAYEQTGGGTPIAGRIDFTAAIANLSPQFVAAGALDRSAGISVFTPSTPDSGVQEFVAAYREKYGLAPTQRAVLAFEATELVVDAIRRANSDDPVAIRQALRSTQMPSMLGGTFAMDEHNHAHVMMQIVGVRGGKLAVLEQVGK</sequence>
<evidence type="ECO:0000259" key="6">
    <source>
        <dbReference type="Pfam" id="PF13458"/>
    </source>
</evidence>
<comment type="caution">
    <text evidence="7">The sequence shown here is derived from an EMBL/GenBank/DDBJ whole genome shotgun (WGS) entry which is preliminary data.</text>
</comment>
<name>A0ABN7N3Y4_9BURK</name>
<evidence type="ECO:0000256" key="5">
    <source>
        <dbReference type="SAM" id="SignalP"/>
    </source>
</evidence>
<dbReference type="InterPro" id="IPR028082">
    <property type="entry name" value="Peripla_BP_I"/>
</dbReference>
<evidence type="ECO:0000256" key="3">
    <source>
        <dbReference type="ARBA" id="ARBA00022729"/>
    </source>
</evidence>
<dbReference type="EMBL" id="CAJNBH010000035">
    <property type="protein sequence ID" value="CAE6849995.1"/>
    <property type="molecule type" value="Genomic_DNA"/>
</dbReference>
<dbReference type="InterPro" id="IPR028081">
    <property type="entry name" value="Leu-bd"/>
</dbReference>
<dbReference type="InterPro" id="IPR000709">
    <property type="entry name" value="Leu_Ile_Val-bd"/>
</dbReference>
<evidence type="ECO:0000256" key="4">
    <source>
        <dbReference type="ARBA" id="ARBA00022970"/>
    </source>
</evidence>
<proteinExistence type="inferred from homology"/>
<keyword evidence="8" id="KW-1185">Reference proteome</keyword>
<keyword evidence="2" id="KW-0813">Transport</keyword>
<dbReference type="SUPFAM" id="SSF53822">
    <property type="entry name" value="Periplasmic binding protein-like I"/>
    <property type="match status" value="1"/>
</dbReference>
<dbReference type="RefSeq" id="WP_128576808.1">
    <property type="nucleotide sequence ID" value="NZ_CAJNAW010000040.1"/>
</dbReference>
<organism evidence="7 8">
    <name type="scientific">Paraburkholderia nemoris</name>
    <dbReference type="NCBI Taxonomy" id="2793076"/>
    <lineage>
        <taxon>Bacteria</taxon>
        <taxon>Pseudomonadati</taxon>
        <taxon>Pseudomonadota</taxon>
        <taxon>Betaproteobacteria</taxon>
        <taxon>Burkholderiales</taxon>
        <taxon>Burkholderiaceae</taxon>
        <taxon>Paraburkholderia</taxon>
    </lineage>
</organism>
<gene>
    <name evidence="7" type="ORF">R69776_07450</name>
</gene>
<dbReference type="Proteomes" id="UP000673821">
    <property type="component" value="Unassembled WGS sequence"/>
</dbReference>
<feature type="domain" description="Leucine-binding protein" evidence="6">
    <location>
        <begin position="24"/>
        <end position="369"/>
    </location>
</feature>
<evidence type="ECO:0000313" key="8">
    <source>
        <dbReference type="Proteomes" id="UP000673821"/>
    </source>
</evidence>
<dbReference type="Pfam" id="PF13458">
    <property type="entry name" value="Peripla_BP_6"/>
    <property type="match status" value="1"/>
</dbReference>
<dbReference type="PANTHER" id="PTHR30483:SF6">
    <property type="entry name" value="PERIPLASMIC BINDING PROTEIN OF ABC TRANSPORTER FOR NATURAL AMINO ACIDS"/>
    <property type="match status" value="1"/>
</dbReference>
<comment type="similarity">
    <text evidence="1">Belongs to the leucine-binding protein family.</text>
</comment>
<evidence type="ECO:0000256" key="1">
    <source>
        <dbReference type="ARBA" id="ARBA00010062"/>
    </source>
</evidence>
<evidence type="ECO:0000256" key="2">
    <source>
        <dbReference type="ARBA" id="ARBA00022448"/>
    </source>
</evidence>
<dbReference type="InterPro" id="IPR051010">
    <property type="entry name" value="BCAA_transport"/>
</dbReference>
<protein>
    <submittedName>
        <fullName evidence="7">Leu/Ile/Val-binding protein</fullName>
    </submittedName>
</protein>
<evidence type="ECO:0000313" key="7">
    <source>
        <dbReference type="EMBL" id="CAE6849995.1"/>
    </source>
</evidence>
<accession>A0ABN7N3Y4</accession>
<feature type="signal peptide" evidence="5">
    <location>
        <begin position="1"/>
        <end position="21"/>
    </location>
</feature>